<dbReference type="Proteomes" id="UP001152799">
    <property type="component" value="Chromosome 6"/>
</dbReference>
<proteinExistence type="inferred from homology"/>
<accession>A0A9N9QQH3</accession>
<dbReference type="GO" id="GO:0031966">
    <property type="term" value="C:mitochondrial membrane"/>
    <property type="evidence" value="ECO:0007669"/>
    <property type="project" value="TreeGrafter"/>
</dbReference>
<comment type="similarity">
    <text evidence="2 6">Belongs to the BI1 family.</text>
</comment>
<feature type="transmembrane region" description="Helical" evidence="6">
    <location>
        <begin position="110"/>
        <end position="131"/>
    </location>
</feature>
<keyword evidence="4 6" id="KW-1133">Transmembrane helix</keyword>
<feature type="transmembrane region" description="Helical" evidence="6">
    <location>
        <begin position="82"/>
        <end position="104"/>
    </location>
</feature>
<evidence type="ECO:0000256" key="2">
    <source>
        <dbReference type="ARBA" id="ARBA00010350"/>
    </source>
</evidence>
<evidence type="ECO:0008006" key="9">
    <source>
        <dbReference type="Google" id="ProtNLM"/>
    </source>
</evidence>
<dbReference type="Pfam" id="PF01027">
    <property type="entry name" value="Bax1-I"/>
    <property type="match status" value="1"/>
</dbReference>
<keyword evidence="8" id="KW-1185">Reference proteome</keyword>
<evidence type="ECO:0000256" key="1">
    <source>
        <dbReference type="ARBA" id="ARBA00004141"/>
    </source>
</evidence>
<dbReference type="GO" id="GO:2001234">
    <property type="term" value="P:negative regulation of apoptotic signaling pathway"/>
    <property type="evidence" value="ECO:0007669"/>
    <property type="project" value="TreeGrafter"/>
</dbReference>
<dbReference type="EMBL" id="OU892282">
    <property type="protein sequence ID" value="CAG9769830.1"/>
    <property type="molecule type" value="Genomic_DNA"/>
</dbReference>
<sequence length="242" mass="26670">MMINSLNNRLEPSIKHYLRNVYASLVMSNLAAAVGASIHLFTNISSAGGSVLLVLSTIAEMLLFFVLILSPDHDGISTAKRLGYLLGFSILSGFNLGPLLRAALMIDPSILVNAFLAASGVFFSFTICALFSETGEWMFLGGVLITFWEALIVVSLANIIFGSTLLWEVDVYLKLFILCAFILYETQAIIEQRRMGNKDVAAHSLYLFVSVFGIFRNILIILNQETTQAIRRTNTEGSEENN</sequence>
<feature type="transmembrane region" description="Helical" evidence="6">
    <location>
        <begin position="47"/>
        <end position="70"/>
    </location>
</feature>
<dbReference type="GO" id="GO:0019899">
    <property type="term" value="F:enzyme binding"/>
    <property type="evidence" value="ECO:0007669"/>
    <property type="project" value="TreeGrafter"/>
</dbReference>
<feature type="transmembrane region" description="Helical" evidence="6">
    <location>
        <begin position="21"/>
        <end position="41"/>
    </location>
</feature>
<feature type="transmembrane region" description="Helical" evidence="6">
    <location>
        <begin position="138"/>
        <end position="159"/>
    </location>
</feature>
<dbReference type="AlphaFoldDB" id="A0A9N9QQH3"/>
<keyword evidence="5 6" id="KW-0472">Membrane</keyword>
<evidence type="ECO:0000256" key="6">
    <source>
        <dbReference type="RuleBase" id="RU004379"/>
    </source>
</evidence>
<gene>
    <name evidence="7" type="ORF">CEUTPL_LOCUS10304</name>
</gene>
<reference evidence="7" key="1">
    <citation type="submission" date="2022-01" db="EMBL/GenBank/DDBJ databases">
        <authorList>
            <person name="King R."/>
        </authorList>
    </citation>
    <scope>NUCLEOTIDE SEQUENCE</scope>
</reference>
<name>A0A9N9QQH3_9CUCU</name>
<evidence type="ECO:0000256" key="5">
    <source>
        <dbReference type="ARBA" id="ARBA00023136"/>
    </source>
</evidence>
<keyword evidence="3 6" id="KW-0812">Transmembrane</keyword>
<dbReference type="InterPro" id="IPR006214">
    <property type="entry name" value="Bax_inhibitor_1-related"/>
</dbReference>
<feature type="transmembrane region" description="Helical" evidence="6">
    <location>
        <begin position="205"/>
        <end position="222"/>
    </location>
</feature>
<dbReference type="PANTHER" id="PTHR23291:SF32">
    <property type="entry name" value="BAX INHIBITOR 1"/>
    <property type="match status" value="1"/>
</dbReference>
<comment type="subcellular location">
    <subcellularLocation>
        <location evidence="1">Membrane</location>
        <topology evidence="1">Multi-pass membrane protein</topology>
    </subcellularLocation>
</comment>
<protein>
    <recommendedName>
        <fullName evidence="9">Bax inhibitor 1</fullName>
    </recommendedName>
</protein>
<organism evidence="7 8">
    <name type="scientific">Ceutorhynchus assimilis</name>
    <name type="common">cabbage seed weevil</name>
    <dbReference type="NCBI Taxonomy" id="467358"/>
    <lineage>
        <taxon>Eukaryota</taxon>
        <taxon>Metazoa</taxon>
        <taxon>Ecdysozoa</taxon>
        <taxon>Arthropoda</taxon>
        <taxon>Hexapoda</taxon>
        <taxon>Insecta</taxon>
        <taxon>Pterygota</taxon>
        <taxon>Neoptera</taxon>
        <taxon>Endopterygota</taxon>
        <taxon>Coleoptera</taxon>
        <taxon>Polyphaga</taxon>
        <taxon>Cucujiformia</taxon>
        <taxon>Curculionidae</taxon>
        <taxon>Ceutorhynchinae</taxon>
        <taxon>Ceutorhynchus</taxon>
    </lineage>
</organism>
<dbReference type="OrthoDB" id="1277691at2759"/>
<dbReference type="PANTHER" id="PTHR23291">
    <property type="entry name" value="BAX INHIBITOR-RELATED"/>
    <property type="match status" value="1"/>
</dbReference>
<dbReference type="GO" id="GO:0034620">
    <property type="term" value="P:cellular response to unfolded protein"/>
    <property type="evidence" value="ECO:0007669"/>
    <property type="project" value="TreeGrafter"/>
</dbReference>
<evidence type="ECO:0000256" key="3">
    <source>
        <dbReference type="ARBA" id="ARBA00022692"/>
    </source>
</evidence>
<evidence type="ECO:0000313" key="8">
    <source>
        <dbReference type="Proteomes" id="UP001152799"/>
    </source>
</evidence>
<evidence type="ECO:0000313" key="7">
    <source>
        <dbReference type="EMBL" id="CAG9769830.1"/>
    </source>
</evidence>
<dbReference type="GO" id="GO:0033119">
    <property type="term" value="P:negative regulation of RNA splicing"/>
    <property type="evidence" value="ECO:0007669"/>
    <property type="project" value="TreeGrafter"/>
</dbReference>
<evidence type="ECO:0000256" key="4">
    <source>
        <dbReference type="ARBA" id="ARBA00022989"/>
    </source>
</evidence>